<evidence type="ECO:0000256" key="6">
    <source>
        <dbReference type="PIRSR" id="PIRSR017434-2"/>
    </source>
</evidence>
<evidence type="ECO:0000256" key="1">
    <source>
        <dbReference type="ARBA" id="ARBA00009589"/>
    </source>
</evidence>
<keyword evidence="4 6" id="KW-0460">Magnesium</keyword>
<dbReference type="InterPro" id="IPR036412">
    <property type="entry name" value="HAD-like_sf"/>
</dbReference>
<dbReference type="AlphaFoldDB" id="A0A1V9X592"/>
<dbReference type="InterPro" id="IPR023214">
    <property type="entry name" value="HAD_sf"/>
</dbReference>
<feature type="binding site" evidence="6">
    <location>
        <position position="371"/>
    </location>
    <ligand>
        <name>Mg(2+)</name>
        <dbReference type="ChEBI" id="CHEBI:18420"/>
    </ligand>
</feature>
<evidence type="ECO:0000256" key="4">
    <source>
        <dbReference type="ARBA" id="ARBA00022842"/>
    </source>
</evidence>
<accession>A0A1V9X592</accession>
<feature type="active site" description="Nucleophile" evidence="5">
    <location>
        <position position="88"/>
    </location>
</feature>
<feature type="active site" description="Proton donor" evidence="5">
    <location>
        <position position="90"/>
    </location>
</feature>
<gene>
    <name evidence="7" type="ORF">BIW11_12764</name>
</gene>
<dbReference type="SUPFAM" id="SSF56784">
    <property type="entry name" value="HAD-like"/>
    <property type="match status" value="1"/>
</dbReference>
<comment type="similarity">
    <text evidence="1">Belongs to the 5'(3')-deoxyribonucleotidase family.</text>
</comment>
<evidence type="ECO:0000256" key="2">
    <source>
        <dbReference type="ARBA" id="ARBA00022723"/>
    </source>
</evidence>
<evidence type="ECO:0000256" key="5">
    <source>
        <dbReference type="PIRSR" id="PIRSR017434-1"/>
    </source>
</evidence>
<protein>
    <submittedName>
        <fullName evidence="7">5'-nucleotidase domain-containing protein 3-like</fullName>
    </submittedName>
</protein>
<dbReference type="FunCoup" id="A0A1V9X592">
    <property type="interactions" value="731"/>
</dbReference>
<evidence type="ECO:0000313" key="7">
    <source>
        <dbReference type="EMBL" id="OQR68667.1"/>
    </source>
</evidence>
<dbReference type="FunFam" id="3.40.50.1000:FF:000176">
    <property type="entry name" value="5'-nucleotidase domain-containing protein, putative"/>
    <property type="match status" value="1"/>
</dbReference>
<keyword evidence="2 6" id="KW-0479">Metal-binding</keyword>
<name>A0A1V9X592_9ACAR</name>
<dbReference type="InterPro" id="IPR008380">
    <property type="entry name" value="HAD-SF_hydro_IG_5-nucl"/>
</dbReference>
<dbReference type="OrthoDB" id="409330at2759"/>
<keyword evidence="3" id="KW-0378">Hydrolase</keyword>
<organism evidence="7 8">
    <name type="scientific">Tropilaelaps mercedesae</name>
    <dbReference type="NCBI Taxonomy" id="418985"/>
    <lineage>
        <taxon>Eukaryota</taxon>
        <taxon>Metazoa</taxon>
        <taxon>Ecdysozoa</taxon>
        <taxon>Arthropoda</taxon>
        <taxon>Chelicerata</taxon>
        <taxon>Arachnida</taxon>
        <taxon>Acari</taxon>
        <taxon>Parasitiformes</taxon>
        <taxon>Mesostigmata</taxon>
        <taxon>Gamasina</taxon>
        <taxon>Dermanyssoidea</taxon>
        <taxon>Laelapidae</taxon>
        <taxon>Tropilaelaps</taxon>
    </lineage>
</organism>
<evidence type="ECO:0000256" key="3">
    <source>
        <dbReference type="ARBA" id="ARBA00022801"/>
    </source>
</evidence>
<dbReference type="STRING" id="418985.A0A1V9X592"/>
<dbReference type="Pfam" id="PF05761">
    <property type="entry name" value="5_nucleotid"/>
    <property type="match status" value="1"/>
</dbReference>
<reference evidence="7 8" key="1">
    <citation type="journal article" date="2017" name="Gigascience">
        <title>Draft genome of the honey bee ectoparasitic mite, Tropilaelaps mercedesae, is shaped by the parasitic life history.</title>
        <authorList>
            <person name="Dong X."/>
            <person name="Armstrong S.D."/>
            <person name="Xia D."/>
            <person name="Makepeace B.L."/>
            <person name="Darby A.C."/>
            <person name="Kadowaki T."/>
        </authorList>
    </citation>
    <scope>NUCLEOTIDE SEQUENCE [LARGE SCALE GENOMIC DNA]</scope>
    <source>
        <strain evidence="7">Wuxi-XJTLU</strain>
    </source>
</reference>
<dbReference type="Gene3D" id="3.40.50.1000">
    <property type="entry name" value="HAD superfamily/HAD-like"/>
    <property type="match status" value="1"/>
</dbReference>
<dbReference type="PIRSF" id="PIRSF017434">
    <property type="entry name" value="Purine_5'-nucleotidase"/>
    <property type="match status" value="1"/>
</dbReference>
<comment type="cofactor">
    <cofactor evidence="6">
        <name>Mg(2+)</name>
        <dbReference type="ChEBI" id="CHEBI:18420"/>
    </cofactor>
    <text evidence="6">Binds 1 Mg(2+) ion per subunit.</text>
</comment>
<dbReference type="PANTHER" id="PTHR12103:SF12">
    <property type="entry name" value="FI20020P1"/>
    <property type="match status" value="1"/>
</dbReference>
<dbReference type="GO" id="GO:0008253">
    <property type="term" value="F:5'-nucleotidase activity"/>
    <property type="evidence" value="ECO:0007669"/>
    <property type="project" value="TreeGrafter"/>
</dbReference>
<dbReference type="NCBIfam" id="TIGR02244">
    <property type="entry name" value="HAD-IG-Ncltidse"/>
    <property type="match status" value="1"/>
</dbReference>
<dbReference type="InterPro" id="IPR016695">
    <property type="entry name" value="Pur_nucleotidase"/>
</dbReference>
<dbReference type="Proteomes" id="UP000192247">
    <property type="component" value="Unassembled WGS sequence"/>
</dbReference>
<keyword evidence="8" id="KW-1185">Reference proteome</keyword>
<evidence type="ECO:0000313" key="8">
    <source>
        <dbReference type="Proteomes" id="UP000192247"/>
    </source>
</evidence>
<dbReference type="InParanoid" id="A0A1V9X592"/>
<feature type="binding site" evidence="6">
    <location>
        <position position="88"/>
    </location>
    <ligand>
        <name>Mg(2+)</name>
        <dbReference type="ChEBI" id="CHEBI:18420"/>
    </ligand>
</feature>
<dbReference type="GO" id="GO:0046872">
    <property type="term" value="F:metal ion binding"/>
    <property type="evidence" value="ECO:0007669"/>
    <property type="project" value="UniProtKB-KW"/>
</dbReference>
<comment type="caution">
    <text evidence="7">The sequence shown here is derived from an EMBL/GenBank/DDBJ whole genome shotgun (WGS) entry which is preliminary data.</text>
</comment>
<sequence>MMLRQFGQRWGVGSALHWGRSSVRCVGRIPRDPDERLMQQGHGQLSLLEKYMSAKQACEAMPTPEVNPYGVFANNELNLSGVAVYGFDYDYTLAVYTGQLHYLIYDLGRDWLINKFKYPKGIGELEYRPGFAIRGLHYDIKEGILMKIDLFHQIQFESVYRGLTPISREEVEKIYGGSYIPQYMIRAGNEKNRTKQLNDLFSVPEICLISNVTEYFTQNNIAFNPEILFYDVQNAVGSIHPVIHNMFNETNIGTYLEKYPELKTFLQRLRDSNKKMFIVTNSPFKFLDVGMQYMLGEEWQEFFDVVIVQARKPKFFTEQLRPFRMYDKVTKSQLWERVVKLEPGKVYVEGTVNQLQKMTGWVGHSVLYFGDQIYNDLADLTLNYGWRTGAILYELAHEIKTSNSEEFRHTASWLQTLQHLIADMQDSADIQDFIDTLLEERDLLRKSTKSLFNPNFGSVFRTYHNPTYFSRRLFRYSDIYTSHVTNLMNYSLNHTFYPRRGVLPHESYIPHS</sequence>
<proteinExistence type="inferred from homology"/>
<dbReference type="EMBL" id="MNPL01023689">
    <property type="protein sequence ID" value="OQR68667.1"/>
    <property type="molecule type" value="Genomic_DNA"/>
</dbReference>
<feature type="binding site" evidence="6">
    <location>
        <position position="90"/>
    </location>
    <ligand>
        <name>GMP</name>
        <dbReference type="ChEBI" id="CHEBI:58115"/>
    </ligand>
</feature>
<dbReference type="PANTHER" id="PTHR12103">
    <property type="entry name" value="5'-NUCLEOTIDASE DOMAIN-CONTAINING"/>
    <property type="match status" value="1"/>
</dbReference>